<reference evidence="3" key="2">
    <citation type="journal article" date="2022" name="Res Sq">
        <title>Evolution of multicellular longitudinally dividing oral cavity symbionts (Neisseriaceae).</title>
        <authorList>
            <person name="Nyongesa S."/>
            <person name="Weber P."/>
            <person name="Bernet E."/>
            <person name="Pullido F."/>
            <person name="Nieckarz M."/>
            <person name="Delaby M."/>
            <person name="Nieves C."/>
            <person name="Viehboeck T."/>
            <person name="Krause N."/>
            <person name="Rivera-Millot A."/>
            <person name="Nakamura A."/>
            <person name="Vischer N."/>
            <person name="VanNieuwenhze M."/>
            <person name="Brun Y."/>
            <person name="Cava F."/>
            <person name="Bulgheresi S."/>
            <person name="Veyrier F."/>
        </authorList>
    </citation>
    <scope>NUCLEOTIDE SEQUENCE</scope>
    <source>
        <strain evidence="3">SAG 1488-6</strain>
    </source>
</reference>
<dbReference type="EMBL" id="CP091512">
    <property type="protein sequence ID" value="UOO92512.1"/>
    <property type="molecule type" value="Genomic_DNA"/>
</dbReference>
<organism evidence="3 4">
    <name type="scientific">Vitreoscilla stercoraria</name>
    <dbReference type="NCBI Taxonomy" id="61"/>
    <lineage>
        <taxon>Bacteria</taxon>
        <taxon>Pseudomonadati</taxon>
        <taxon>Pseudomonadota</taxon>
        <taxon>Betaproteobacteria</taxon>
        <taxon>Neisseriales</taxon>
        <taxon>Neisseriaceae</taxon>
        <taxon>Vitreoscilla</taxon>
    </lineage>
</organism>
<evidence type="ECO:0000259" key="2">
    <source>
        <dbReference type="Pfam" id="PF20469"/>
    </source>
</evidence>
<sequence>MSLKLSEIIITNFKSCRDITLSLSNFTPLIGYNNAGKSNCLTAIQWLLRRFVLQHKDFNDENQPIEIFGTIEGIEEKHLCVLEEKHRKSIEKYLQGHVLKIKRVQQKPSCKLAEIKFFVWDWANSKWVPNPGGIDNAIDDLFPEPIRVGAMENAAEDASKAKTSTTLGKLLELLTKNFQQQHAQQISTHLDSVNDYLSANGTNRLAALTQIDNDVNTNIQDFFPDIGIKLHFESPSFQELFKSGTIKVVENGLNERDVTSYGHGAQRSIQMGLIRYLAASSQTIDETKKTLLLIDEPELYLHPFAIEQLREALLKLSNGAYQVIISTHSAQMVTESLAQDALLIYKNQTKGTCVRNRLSDAVKKVVQDYKSQAALLFSLTNSSQILFSEQVLLTEGKTEKRLLPEIFYQYFGKTLAQKNYSLVAQGGVDNTAKTIAVLQDMGIPFKAICDLDYVFKGAIEHKFISLADVALKDCIDAIKSKQDTYNIVVDNSKGAVTFKDIGSSKRERYQIIEELACDEEIKPHIQNLHEYFKQKNIWIWTQGAIEKPLNLIGKKEEVWAEFNHKLKNEGLEQSCADYQEIKKLMEWIVPVVPLKNLQENNNGQVNNQNLSDVFENEVLSE</sequence>
<dbReference type="SUPFAM" id="SSF52540">
    <property type="entry name" value="P-loop containing nucleoside triphosphate hydrolases"/>
    <property type="match status" value="1"/>
</dbReference>
<dbReference type="CDD" id="cd00267">
    <property type="entry name" value="ABC_ATPase"/>
    <property type="match status" value="1"/>
</dbReference>
<accession>A0ABY4E9T0</accession>
<evidence type="ECO:0000313" key="4">
    <source>
        <dbReference type="Proteomes" id="UP000832034"/>
    </source>
</evidence>
<dbReference type="Pfam" id="PF13304">
    <property type="entry name" value="AAA_21"/>
    <property type="match status" value="1"/>
</dbReference>
<dbReference type="InterPro" id="IPR003959">
    <property type="entry name" value="ATPase_AAA_core"/>
</dbReference>
<dbReference type="InterPro" id="IPR034139">
    <property type="entry name" value="TOPRIM_OLD"/>
</dbReference>
<keyword evidence="4" id="KW-1185">Reference proteome</keyword>
<evidence type="ECO:0000313" key="3">
    <source>
        <dbReference type="EMBL" id="UOO92512.1"/>
    </source>
</evidence>
<evidence type="ECO:0000259" key="1">
    <source>
        <dbReference type="Pfam" id="PF13304"/>
    </source>
</evidence>
<dbReference type="InterPro" id="IPR051396">
    <property type="entry name" value="Bact_Antivir_Def_Nuclease"/>
</dbReference>
<dbReference type="PANTHER" id="PTHR43581">
    <property type="entry name" value="ATP/GTP PHOSPHATASE"/>
    <property type="match status" value="1"/>
</dbReference>
<proteinExistence type="predicted"/>
<dbReference type="PANTHER" id="PTHR43581:SF4">
    <property type="entry name" value="ATP_GTP PHOSPHATASE"/>
    <property type="match status" value="1"/>
</dbReference>
<name>A0ABY4E9T0_VITST</name>
<dbReference type="InterPro" id="IPR027417">
    <property type="entry name" value="P-loop_NTPase"/>
</dbReference>
<gene>
    <name evidence="3" type="ORF">LVJ81_00190</name>
</gene>
<feature type="domain" description="OLD protein-like TOPRIM" evidence="2">
    <location>
        <begin position="386"/>
        <end position="452"/>
    </location>
</feature>
<feature type="domain" description="ATPase AAA-type core" evidence="1">
    <location>
        <begin position="28"/>
        <end position="330"/>
    </location>
</feature>
<protein>
    <submittedName>
        <fullName evidence="3">AAA family ATPase</fullName>
    </submittedName>
</protein>
<dbReference type="RefSeq" id="WP_019959166.1">
    <property type="nucleotide sequence ID" value="NZ_CP091512.1"/>
</dbReference>
<reference evidence="3" key="1">
    <citation type="submission" date="2021-12" db="EMBL/GenBank/DDBJ databases">
        <authorList>
            <person name="Veyrier F.J."/>
        </authorList>
    </citation>
    <scope>NUCLEOTIDE SEQUENCE</scope>
    <source>
        <strain evidence="3">SAG 1488-6</strain>
    </source>
</reference>
<dbReference type="Proteomes" id="UP000832034">
    <property type="component" value="Chromosome"/>
</dbReference>
<dbReference type="Gene3D" id="3.40.50.300">
    <property type="entry name" value="P-loop containing nucleotide triphosphate hydrolases"/>
    <property type="match status" value="1"/>
</dbReference>
<dbReference type="Pfam" id="PF20469">
    <property type="entry name" value="OLD-like_TOPRIM"/>
    <property type="match status" value="1"/>
</dbReference>